<dbReference type="Gene3D" id="2.115.10.20">
    <property type="entry name" value="Glycosyl hydrolase domain, family 43"/>
    <property type="match status" value="1"/>
</dbReference>
<dbReference type="EMBL" id="CAEZWW010000015">
    <property type="protein sequence ID" value="CAB4663910.1"/>
    <property type="molecule type" value="Genomic_DNA"/>
</dbReference>
<reference evidence="1" key="1">
    <citation type="submission" date="2020-05" db="EMBL/GenBank/DDBJ databases">
        <authorList>
            <person name="Chiriac C."/>
            <person name="Salcher M."/>
            <person name="Ghai R."/>
            <person name="Kavagutti S V."/>
        </authorList>
    </citation>
    <scope>NUCLEOTIDE SEQUENCE</scope>
</reference>
<proteinExistence type="predicted"/>
<protein>
    <submittedName>
        <fullName evidence="1">Unannotated protein</fullName>
    </submittedName>
</protein>
<accession>A0A6J6LPZ0</accession>
<name>A0A6J6LPZ0_9ZZZZ</name>
<evidence type="ECO:0000313" key="1">
    <source>
        <dbReference type="EMBL" id="CAB4663910.1"/>
    </source>
</evidence>
<dbReference type="AlphaFoldDB" id="A0A6J6LPZ0"/>
<dbReference type="SUPFAM" id="SSF75005">
    <property type="entry name" value="Arabinanase/levansucrase/invertase"/>
    <property type="match status" value="2"/>
</dbReference>
<gene>
    <name evidence="1" type="ORF">UFOPK2310_00238</name>
</gene>
<sequence length="351" mass="36746">MSRLARSVLVAVASSALVLGGVAGARAAGSLSATPTTIAGATIEVTAPTASSPPGVSPEVYYDSATGTYYLYTTNNPTGVYTSTDGSNWTAVAGATMPQGFDWSIVKMGPSDYRLYYSSMNPNVPATVSCTQQRKDFHYATSSDLLHWTAQPQTLLDDIGCGVPHVLRKTDGSYLLYWNTITDKHGIHIATSPDGLTWTKLGGIIAGDPDLVDPAPLQMPDGTFLMIGSTTGGGGSNQQLRILSSADGLTWSLRNTALYAPAGISVLDPSVELIGDQLRVWFGYTQGRDHSASRIASGLLNLKAGKVDNAKPTTSGKTLGPCKKAGAKVTKKGVTAVCTKVKGKLVWVVKA</sequence>
<dbReference type="InterPro" id="IPR023296">
    <property type="entry name" value="Glyco_hydro_beta-prop_sf"/>
</dbReference>
<organism evidence="1">
    <name type="scientific">freshwater metagenome</name>
    <dbReference type="NCBI Taxonomy" id="449393"/>
    <lineage>
        <taxon>unclassified sequences</taxon>
        <taxon>metagenomes</taxon>
        <taxon>ecological metagenomes</taxon>
    </lineage>
</organism>